<dbReference type="InParanoid" id="A0A1V9XCM7"/>
<comment type="caution">
    <text evidence="1">The sequence shown here is derived from an EMBL/GenBank/DDBJ whole genome shotgun (WGS) entry which is preliminary data.</text>
</comment>
<accession>A0A1V9XCM7</accession>
<sequence length="168" mass="18657">MATCVQRVGNSSDMTEIRDEVDYMTNLLQKNPATGPVMFEMEIIYSDTVQALMAIPSVVRKPISELSLDDLYTLRDATFNLMVLPIRIERLRSSLATMLLNTELYSRELAVEITRHLAAQFTIAARMGSDVLRCRSAELAAIAQATISTSTWAHPATEQEYSTPALGL</sequence>
<evidence type="ECO:0000313" key="1">
    <source>
        <dbReference type="EMBL" id="OQR71108.1"/>
    </source>
</evidence>
<keyword evidence="2" id="KW-1185">Reference proteome</keyword>
<organism evidence="1 2">
    <name type="scientific">Tropilaelaps mercedesae</name>
    <dbReference type="NCBI Taxonomy" id="418985"/>
    <lineage>
        <taxon>Eukaryota</taxon>
        <taxon>Metazoa</taxon>
        <taxon>Ecdysozoa</taxon>
        <taxon>Arthropoda</taxon>
        <taxon>Chelicerata</taxon>
        <taxon>Arachnida</taxon>
        <taxon>Acari</taxon>
        <taxon>Parasitiformes</taxon>
        <taxon>Mesostigmata</taxon>
        <taxon>Gamasina</taxon>
        <taxon>Dermanyssoidea</taxon>
        <taxon>Laelapidae</taxon>
        <taxon>Tropilaelaps</taxon>
    </lineage>
</organism>
<gene>
    <name evidence="1" type="ORF">BIW11_04033</name>
</gene>
<dbReference type="AlphaFoldDB" id="A0A1V9XCM7"/>
<evidence type="ECO:0000313" key="2">
    <source>
        <dbReference type="Proteomes" id="UP000192247"/>
    </source>
</evidence>
<reference evidence="1 2" key="1">
    <citation type="journal article" date="2017" name="Gigascience">
        <title>Draft genome of the honey bee ectoparasitic mite, Tropilaelaps mercedesae, is shaped by the parasitic life history.</title>
        <authorList>
            <person name="Dong X."/>
            <person name="Armstrong S.D."/>
            <person name="Xia D."/>
            <person name="Makepeace B.L."/>
            <person name="Darby A.C."/>
            <person name="Kadowaki T."/>
        </authorList>
    </citation>
    <scope>NUCLEOTIDE SEQUENCE [LARGE SCALE GENOMIC DNA]</scope>
    <source>
        <strain evidence="1">Wuxi-XJTLU</strain>
    </source>
</reference>
<proteinExistence type="predicted"/>
<name>A0A1V9XCM7_9ACAR</name>
<dbReference type="Proteomes" id="UP000192247">
    <property type="component" value="Unassembled WGS sequence"/>
</dbReference>
<protein>
    <submittedName>
        <fullName evidence="1">Uncharacterized protein</fullName>
    </submittedName>
</protein>
<dbReference type="OrthoDB" id="10447444at2759"/>
<dbReference type="EMBL" id="MNPL01015334">
    <property type="protein sequence ID" value="OQR71108.1"/>
    <property type="molecule type" value="Genomic_DNA"/>
</dbReference>